<sequence>MAEMKMIKRKILGGELGQPKWTEKEPRVEGGRDSLVYRESHFRVLSLLDYLVWFGVCLFVWSLDIT</sequence>
<comment type="caution">
    <text evidence="2">The sequence shown here is derived from an EMBL/GenBank/DDBJ whole genome shotgun (WGS) entry which is preliminary data.</text>
</comment>
<proteinExistence type="predicted"/>
<reference evidence="2 3" key="1">
    <citation type="submission" date="2021-03" db="EMBL/GenBank/DDBJ databases">
        <authorList>
            <person name="King G.J."/>
            <person name="Bancroft I."/>
            <person name="Baten A."/>
            <person name="Bloomfield J."/>
            <person name="Borpatragohain P."/>
            <person name="He Z."/>
            <person name="Irish N."/>
            <person name="Irwin J."/>
            <person name="Liu K."/>
            <person name="Mauleon R.P."/>
            <person name="Moore J."/>
            <person name="Morris R."/>
            <person name="Ostergaard L."/>
            <person name="Wang B."/>
            <person name="Wells R."/>
        </authorList>
    </citation>
    <scope>NUCLEOTIDE SEQUENCE [LARGE SCALE GENOMIC DNA]</scope>
    <source>
        <strain evidence="2">R-o-18</strain>
        <tissue evidence="2">Leaf</tissue>
    </source>
</reference>
<protein>
    <submittedName>
        <fullName evidence="2">Uncharacterized protein</fullName>
    </submittedName>
</protein>
<keyword evidence="1" id="KW-0472">Membrane</keyword>
<gene>
    <name evidence="2" type="primary">A08g510180.1_BraROA</name>
    <name evidence="2" type="ORF">IGI04_032242</name>
</gene>
<organism evidence="2 3">
    <name type="scientific">Brassica rapa subsp. trilocularis</name>
    <dbReference type="NCBI Taxonomy" id="1813537"/>
    <lineage>
        <taxon>Eukaryota</taxon>
        <taxon>Viridiplantae</taxon>
        <taxon>Streptophyta</taxon>
        <taxon>Embryophyta</taxon>
        <taxon>Tracheophyta</taxon>
        <taxon>Spermatophyta</taxon>
        <taxon>Magnoliopsida</taxon>
        <taxon>eudicotyledons</taxon>
        <taxon>Gunneridae</taxon>
        <taxon>Pentapetalae</taxon>
        <taxon>rosids</taxon>
        <taxon>malvids</taxon>
        <taxon>Brassicales</taxon>
        <taxon>Brassicaceae</taxon>
        <taxon>Brassiceae</taxon>
        <taxon>Brassica</taxon>
    </lineage>
</organism>
<accession>A0ABQ7LYF4</accession>
<keyword evidence="1" id="KW-1133">Transmembrane helix</keyword>
<evidence type="ECO:0000313" key="3">
    <source>
        <dbReference type="Proteomes" id="UP000823674"/>
    </source>
</evidence>
<dbReference type="Proteomes" id="UP000823674">
    <property type="component" value="Chromosome A08"/>
</dbReference>
<name>A0ABQ7LYF4_BRACM</name>
<feature type="transmembrane region" description="Helical" evidence="1">
    <location>
        <begin position="42"/>
        <end position="63"/>
    </location>
</feature>
<evidence type="ECO:0000313" key="2">
    <source>
        <dbReference type="EMBL" id="KAG5390701.1"/>
    </source>
</evidence>
<keyword evidence="1" id="KW-0812">Transmembrane</keyword>
<evidence type="ECO:0000256" key="1">
    <source>
        <dbReference type="SAM" id="Phobius"/>
    </source>
</evidence>
<keyword evidence="3" id="KW-1185">Reference proteome</keyword>
<dbReference type="EMBL" id="JADBGQ010000007">
    <property type="protein sequence ID" value="KAG5390701.1"/>
    <property type="molecule type" value="Genomic_DNA"/>
</dbReference>